<dbReference type="Gene3D" id="3.10.450.50">
    <property type="match status" value="1"/>
</dbReference>
<name>A0ABT8L0B8_9BACT</name>
<protein>
    <submittedName>
        <fullName evidence="1">Nuclear transport factor 2 family protein</fullName>
    </submittedName>
</protein>
<comment type="caution">
    <text evidence="1">The sequence shown here is derived from an EMBL/GenBank/DDBJ whole genome shotgun (WGS) entry which is preliminary data.</text>
</comment>
<dbReference type="EMBL" id="JAUJEA010000016">
    <property type="protein sequence ID" value="MDN5205248.1"/>
    <property type="molecule type" value="Genomic_DNA"/>
</dbReference>
<keyword evidence="2" id="KW-1185">Reference proteome</keyword>
<evidence type="ECO:0000313" key="2">
    <source>
        <dbReference type="Proteomes" id="UP001172082"/>
    </source>
</evidence>
<sequence>MEVNIENEEALKTVAQQFIESVDAQNAEQLQAVLLDGAQQHLLYQGKHMMLTTEQYIGMMKAGKVGGKKRSMEIINFDSVGETTATIKVKAKGEAGPTFTYYLSLLKIEGNWKIVGVLTHVG</sequence>
<evidence type="ECO:0000313" key="1">
    <source>
        <dbReference type="EMBL" id="MDN5205248.1"/>
    </source>
</evidence>
<dbReference type="RefSeq" id="WP_346755270.1">
    <property type="nucleotide sequence ID" value="NZ_JAUJEA010000016.1"/>
</dbReference>
<dbReference type="InterPro" id="IPR032710">
    <property type="entry name" value="NTF2-like_dom_sf"/>
</dbReference>
<gene>
    <name evidence="1" type="ORF">QQ008_27945</name>
</gene>
<accession>A0ABT8L0B8</accession>
<dbReference type="Pfam" id="PF12893">
    <property type="entry name" value="Lumazine_bd_2"/>
    <property type="match status" value="1"/>
</dbReference>
<dbReference type="SUPFAM" id="SSF54427">
    <property type="entry name" value="NTF2-like"/>
    <property type="match status" value="1"/>
</dbReference>
<dbReference type="InterPro" id="IPR039437">
    <property type="entry name" value="FrzH/put_lumazine-bd"/>
</dbReference>
<organism evidence="1 2">
    <name type="scientific">Splendidivirga corallicola</name>
    <dbReference type="NCBI Taxonomy" id="3051826"/>
    <lineage>
        <taxon>Bacteria</taxon>
        <taxon>Pseudomonadati</taxon>
        <taxon>Bacteroidota</taxon>
        <taxon>Cytophagia</taxon>
        <taxon>Cytophagales</taxon>
        <taxon>Splendidivirgaceae</taxon>
        <taxon>Splendidivirga</taxon>
    </lineage>
</organism>
<reference evidence="1" key="1">
    <citation type="submission" date="2023-06" db="EMBL/GenBank/DDBJ databases">
        <title>Genomic of Parafulvivirga corallium.</title>
        <authorList>
            <person name="Wang G."/>
        </authorList>
    </citation>
    <scope>NUCLEOTIDE SEQUENCE</scope>
    <source>
        <strain evidence="1">BMA10</strain>
    </source>
</reference>
<proteinExistence type="predicted"/>
<dbReference type="Proteomes" id="UP001172082">
    <property type="component" value="Unassembled WGS sequence"/>
</dbReference>